<evidence type="ECO:0000313" key="5">
    <source>
        <dbReference type="EMBL" id="CAG7645930.1"/>
    </source>
</evidence>
<protein>
    <submittedName>
        <fullName evidence="5">2-hydroxyacid dehydrogenase YoaD</fullName>
        <ecNumber evidence="5">1.1.1.-</ecNumber>
    </submittedName>
</protein>
<dbReference type="Proteomes" id="UP000693672">
    <property type="component" value="Unassembled WGS sequence"/>
</dbReference>
<reference evidence="5" key="1">
    <citation type="submission" date="2021-06" db="EMBL/GenBank/DDBJ databases">
        <authorList>
            <person name="Criscuolo A."/>
        </authorList>
    </citation>
    <scope>NUCLEOTIDE SEQUENCE</scope>
    <source>
        <strain evidence="5">CIP111600</strain>
    </source>
</reference>
<name>A0A916NRX2_9BACL</name>
<keyword evidence="3" id="KW-0520">NAD</keyword>
<keyword evidence="6" id="KW-1185">Reference proteome</keyword>
<comment type="caution">
    <text evidence="5">The sequence shown here is derived from an EMBL/GenBank/DDBJ whole genome shotgun (WGS) entry which is preliminary data.</text>
</comment>
<dbReference type="AlphaFoldDB" id="A0A916NRX2"/>
<evidence type="ECO:0000256" key="2">
    <source>
        <dbReference type="ARBA" id="ARBA00023002"/>
    </source>
</evidence>
<organism evidence="5 6">
    <name type="scientific">Paenibacillus solanacearum</name>
    <dbReference type="NCBI Taxonomy" id="2048548"/>
    <lineage>
        <taxon>Bacteria</taxon>
        <taxon>Bacillati</taxon>
        <taxon>Bacillota</taxon>
        <taxon>Bacilli</taxon>
        <taxon>Bacillales</taxon>
        <taxon>Paenibacillaceae</taxon>
        <taxon>Paenibacillus</taxon>
    </lineage>
</organism>
<sequence>MLVTAPYSNEALQQLERYGTVHFRPWKPHGRAFHSDELIRLLQETGADALITEHDHVDASVIETANLKFIGVCRGTPSNVDVAAATRRGIPVFNTPARNAQAVAELVTAALIVFLRKMREGEAWLKSGQWKQDAHESYLYFRGHELCGRTVGMVGFGGVGQRVAAVLSGFDCKIQYYDPYLKQPPKPEYVPLSLEDIFSTSDIVSIHLPVTAETTGSINERLFGMMKPDAIFVNSARASVVQRDALYSALKERRIGGAILDVFYNEPPDASDYELISLPNVYATPHIAGASFEVDGYSVKIMNDVLKEWFVHGNRSIRQLVNPSVLPLLESQQTAL</sequence>
<dbReference type="GO" id="GO:0006564">
    <property type="term" value="P:L-serine biosynthetic process"/>
    <property type="evidence" value="ECO:0007669"/>
    <property type="project" value="UniProtKB-ARBA"/>
</dbReference>
<dbReference type="GO" id="GO:0004617">
    <property type="term" value="F:phosphoglycerate dehydrogenase activity"/>
    <property type="evidence" value="ECO:0007669"/>
    <property type="project" value="UniProtKB-ARBA"/>
</dbReference>
<evidence type="ECO:0000256" key="1">
    <source>
        <dbReference type="ARBA" id="ARBA00005854"/>
    </source>
</evidence>
<dbReference type="EMBL" id="CAJVAS010000033">
    <property type="protein sequence ID" value="CAG7645930.1"/>
    <property type="molecule type" value="Genomic_DNA"/>
</dbReference>
<dbReference type="Pfam" id="PF02826">
    <property type="entry name" value="2-Hacid_dh_C"/>
    <property type="match status" value="1"/>
</dbReference>
<dbReference type="InterPro" id="IPR006140">
    <property type="entry name" value="D-isomer_DH_NAD-bd"/>
</dbReference>
<evidence type="ECO:0000256" key="3">
    <source>
        <dbReference type="ARBA" id="ARBA00023027"/>
    </source>
</evidence>
<evidence type="ECO:0000313" key="6">
    <source>
        <dbReference type="Proteomes" id="UP000693672"/>
    </source>
</evidence>
<comment type="similarity">
    <text evidence="1">Belongs to the D-isomer specific 2-hydroxyacid dehydrogenase family.</text>
</comment>
<dbReference type="PANTHER" id="PTHR10996">
    <property type="entry name" value="2-HYDROXYACID DEHYDROGENASE-RELATED"/>
    <property type="match status" value="1"/>
</dbReference>
<proteinExistence type="inferred from homology"/>
<gene>
    <name evidence="5" type="primary">yoaD</name>
    <name evidence="5" type="ORF">PAESOLCIP111_05052</name>
</gene>
<dbReference type="GO" id="GO:0051287">
    <property type="term" value="F:NAD binding"/>
    <property type="evidence" value="ECO:0007669"/>
    <property type="project" value="InterPro"/>
</dbReference>
<keyword evidence="2 5" id="KW-0560">Oxidoreductase</keyword>
<dbReference type="GO" id="GO:0047545">
    <property type="term" value="F:(S)-2-hydroxyglutarate dehydrogenase activity"/>
    <property type="evidence" value="ECO:0007669"/>
    <property type="project" value="UniProtKB-ARBA"/>
</dbReference>
<dbReference type="EC" id="1.1.1.-" evidence="5"/>
<accession>A0A916NRX2</accession>
<dbReference type="FunFam" id="3.40.50.720:FF:000041">
    <property type="entry name" value="D-3-phosphoglycerate dehydrogenase"/>
    <property type="match status" value="1"/>
</dbReference>
<evidence type="ECO:0000259" key="4">
    <source>
        <dbReference type="Pfam" id="PF02826"/>
    </source>
</evidence>
<dbReference type="InterPro" id="IPR050223">
    <property type="entry name" value="D-isomer_2-hydroxyacid_DH"/>
</dbReference>
<feature type="domain" description="D-isomer specific 2-hydroxyacid dehydrogenase NAD-binding" evidence="4">
    <location>
        <begin position="109"/>
        <end position="288"/>
    </location>
</feature>